<feature type="non-terminal residue" evidence="2">
    <location>
        <position position="1"/>
    </location>
</feature>
<keyword evidence="1" id="KW-1133">Transmembrane helix</keyword>
<keyword evidence="3" id="KW-1185">Reference proteome</keyword>
<feature type="transmembrane region" description="Helical" evidence="1">
    <location>
        <begin position="22"/>
        <end position="44"/>
    </location>
</feature>
<dbReference type="RefSeq" id="XP_014555327.1">
    <property type="nucleotide sequence ID" value="XM_014699841.1"/>
</dbReference>
<dbReference type="Proteomes" id="UP000054337">
    <property type="component" value="Unassembled WGS sequence"/>
</dbReference>
<accession>W7E5M5</accession>
<evidence type="ECO:0000313" key="2">
    <source>
        <dbReference type="EMBL" id="EUN25753.1"/>
    </source>
</evidence>
<dbReference type="HOGENOM" id="CLU_2855769_0_0_1"/>
<organism evidence="2 3">
    <name type="scientific">Bipolaris victoriae (strain FI3)</name>
    <name type="common">Victoria blight of oats agent</name>
    <name type="synonym">Cochliobolus victoriae</name>
    <dbReference type="NCBI Taxonomy" id="930091"/>
    <lineage>
        <taxon>Eukaryota</taxon>
        <taxon>Fungi</taxon>
        <taxon>Dikarya</taxon>
        <taxon>Ascomycota</taxon>
        <taxon>Pezizomycotina</taxon>
        <taxon>Dothideomycetes</taxon>
        <taxon>Pleosporomycetidae</taxon>
        <taxon>Pleosporales</taxon>
        <taxon>Pleosporineae</taxon>
        <taxon>Pleosporaceae</taxon>
        <taxon>Bipolaris</taxon>
    </lineage>
</organism>
<gene>
    <name evidence="2" type="ORF">COCVIDRAFT_102758</name>
</gene>
<evidence type="ECO:0000313" key="3">
    <source>
        <dbReference type="Proteomes" id="UP000054337"/>
    </source>
</evidence>
<keyword evidence="1" id="KW-0472">Membrane</keyword>
<protein>
    <submittedName>
        <fullName evidence="2">Uncharacterized protein</fullName>
    </submittedName>
</protein>
<proteinExistence type="predicted"/>
<keyword evidence="1" id="KW-0812">Transmembrane</keyword>
<dbReference type="GeneID" id="26248435"/>
<sequence>NDLPPIICTRIMKLKKKSPLCLTLHILMTVYDFLSFFSVCYIAYPINHPRKERKSTSPPPTTLHH</sequence>
<evidence type="ECO:0000256" key="1">
    <source>
        <dbReference type="SAM" id="Phobius"/>
    </source>
</evidence>
<reference evidence="2 3" key="1">
    <citation type="journal article" date="2013" name="PLoS Genet.">
        <title>Comparative genome structure, secondary metabolite, and effector coding capacity across Cochliobolus pathogens.</title>
        <authorList>
            <person name="Condon B.J."/>
            <person name="Leng Y."/>
            <person name="Wu D."/>
            <person name="Bushley K.E."/>
            <person name="Ohm R.A."/>
            <person name="Otillar R."/>
            <person name="Martin J."/>
            <person name="Schackwitz W."/>
            <person name="Grimwood J."/>
            <person name="MohdZainudin N."/>
            <person name="Xue C."/>
            <person name="Wang R."/>
            <person name="Manning V.A."/>
            <person name="Dhillon B."/>
            <person name="Tu Z.J."/>
            <person name="Steffenson B.J."/>
            <person name="Salamov A."/>
            <person name="Sun H."/>
            <person name="Lowry S."/>
            <person name="LaButti K."/>
            <person name="Han J."/>
            <person name="Copeland A."/>
            <person name="Lindquist E."/>
            <person name="Barry K."/>
            <person name="Schmutz J."/>
            <person name="Baker S.E."/>
            <person name="Ciuffetti L.M."/>
            <person name="Grigoriev I.V."/>
            <person name="Zhong S."/>
            <person name="Turgeon B.G."/>
        </authorList>
    </citation>
    <scope>NUCLEOTIDE SEQUENCE [LARGE SCALE GENOMIC DNA]</scope>
    <source>
        <strain evidence="2 3">FI3</strain>
    </source>
</reference>
<name>W7E5M5_BIPV3</name>
<dbReference type="EMBL" id="KI968748">
    <property type="protein sequence ID" value="EUN25753.1"/>
    <property type="molecule type" value="Genomic_DNA"/>
</dbReference>
<dbReference type="AlphaFoldDB" id="W7E5M5"/>